<gene>
    <name evidence="2" type="ORF">L486_04826</name>
</gene>
<reference evidence="2 3" key="1">
    <citation type="submission" date="2013-07" db="EMBL/GenBank/DDBJ databases">
        <title>The Genome Sequence of Kwoniella mangroviensis CBS10435.</title>
        <authorList>
            <consortium name="The Broad Institute Genome Sequencing Platform"/>
            <person name="Cuomo C."/>
            <person name="Litvintseva A."/>
            <person name="Chen Y."/>
            <person name="Heitman J."/>
            <person name="Sun S."/>
            <person name="Springer D."/>
            <person name="Dromer F."/>
            <person name="Young S.K."/>
            <person name="Zeng Q."/>
            <person name="Gargeya S."/>
            <person name="Fitzgerald M."/>
            <person name="Abouelleil A."/>
            <person name="Alvarado L."/>
            <person name="Berlin A.M."/>
            <person name="Chapman S.B."/>
            <person name="Dewar J."/>
            <person name="Goldberg J."/>
            <person name="Griggs A."/>
            <person name="Gujja S."/>
            <person name="Hansen M."/>
            <person name="Howarth C."/>
            <person name="Imamovic A."/>
            <person name="Larimer J."/>
            <person name="McCowan C."/>
            <person name="Murphy C."/>
            <person name="Pearson M."/>
            <person name="Priest M."/>
            <person name="Roberts A."/>
            <person name="Saif S."/>
            <person name="Shea T."/>
            <person name="Sykes S."/>
            <person name="Wortman J."/>
            <person name="Nusbaum C."/>
            <person name="Birren B."/>
        </authorList>
    </citation>
    <scope>NUCLEOTIDE SEQUENCE [LARGE SCALE GENOMIC DNA]</scope>
    <source>
        <strain evidence="2 3">CBS 10435</strain>
    </source>
</reference>
<protein>
    <submittedName>
        <fullName evidence="2">Uncharacterized protein</fullName>
    </submittedName>
</protein>
<dbReference type="OrthoDB" id="10575158at2759"/>
<feature type="region of interest" description="Disordered" evidence="1">
    <location>
        <begin position="117"/>
        <end position="163"/>
    </location>
</feature>
<name>A0A1B9IP51_9TREE</name>
<reference evidence="3" key="2">
    <citation type="submission" date="2013-12" db="EMBL/GenBank/DDBJ databases">
        <title>Evolution of pathogenesis and genome organization in the Tremellales.</title>
        <authorList>
            <person name="Cuomo C."/>
            <person name="Litvintseva A."/>
            <person name="Heitman J."/>
            <person name="Chen Y."/>
            <person name="Sun S."/>
            <person name="Springer D."/>
            <person name="Dromer F."/>
            <person name="Young S."/>
            <person name="Zeng Q."/>
            <person name="Chapman S."/>
            <person name="Gujja S."/>
            <person name="Saif S."/>
            <person name="Birren B."/>
        </authorList>
    </citation>
    <scope>NUCLEOTIDE SEQUENCE [LARGE SCALE GENOMIC DNA]</scope>
    <source>
        <strain evidence="3">CBS 10435</strain>
    </source>
</reference>
<dbReference type="AlphaFoldDB" id="A0A1B9IP51"/>
<dbReference type="Proteomes" id="UP000092583">
    <property type="component" value="Unassembled WGS sequence"/>
</dbReference>
<evidence type="ECO:0000313" key="2">
    <source>
        <dbReference type="EMBL" id="OCF57369.1"/>
    </source>
</evidence>
<accession>A0A1B9IP51</accession>
<keyword evidence="3" id="KW-1185">Reference proteome</keyword>
<evidence type="ECO:0000313" key="3">
    <source>
        <dbReference type="Proteomes" id="UP000092583"/>
    </source>
</evidence>
<organism evidence="2 3">
    <name type="scientific">Kwoniella mangroviensis CBS 10435</name>
    <dbReference type="NCBI Taxonomy" id="1331196"/>
    <lineage>
        <taxon>Eukaryota</taxon>
        <taxon>Fungi</taxon>
        <taxon>Dikarya</taxon>
        <taxon>Basidiomycota</taxon>
        <taxon>Agaricomycotina</taxon>
        <taxon>Tremellomycetes</taxon>
        <taxon>Tremellales</taxon>
        <taxon>Cryptococcaceae</taxon>
        <taxon>Kwoniella</taxon>
    </lineage>
</organism>
<feature type="compositionally biased region" description="Polar residues" evidence="1">
    <location>
        <begin position="117"/>
        <end position="130"/>
    </location>
</feature>
<sequence length="163" mass="17644">MKPSPTLIPRLLPILKHHPIPSSSSTSASFAIAASGSAPAQHINQKKVEQIGTGTGWSTWWLSNPSVKHINDDKIRKSPLSNSHSHHHDHDHLQTSLNYHNSISYRLEPTAVTDNIRSTPIQQSNNSKSKGNATTPTSSGNGSGDTSTVPPPTIAWNDYLSMV</sequence>
<evidence type="ECO:0000256" key="1">
    <source>
        <dbReference type="SAM" id="MobiDB-lite"/>
    </source>
</evidence>
<feature type="region of interest" description="Disordered" evidence="1">
    <location>
        <begin position="72"/>
        <end position="93"/>
    </location>
</feature>
<feature type="compositionally biased region" description="Low complexity" evidence="1">
    <location>
        <begin position="131"/>
        <end position="148"/>
    </location>
</feature>
<dbReference type="EMBL" id="KI669463">
    <property type="protein sequence ID" value="OCF57369.1"/>
    <property type="molecule type" value="Genomic_DNA"/>
</dbReference>
<proteinExistence type="predicted"/>